<accession>A0AAU9AH56</accession>
<dbReference type="InterPro" id="IPR016147">
    <property type="entry name" value="Pili_assmbl_chaperone_N"/>
</dbReference>
<dbReference type="GO" id="GO:0030288">
    <property type="term" value="C:outer membrane-bounded periplasmic space"/>
    <property type="evidence" value="ECO:0007669"/>
    <property type="project" value="InterPro"/>
</dbReference>
<dbReference type="RefSeq" id="WP_096376387.1">
    <property type="nucleotide sequence ID" value="NZ_AP014940.1"/>
</dbReference>
<dbReference type="Proteomes" id="UP000218824">
    <property type="component" value="Chromosome"/>
</dbReference>
<dbReference type="InterPro" id="IPR008962">
    <property type="entry name" value="PapD-like_sf"/>
</dbReference>
<dbReference type="PANTHER" id="PTHR30251">
    <property type="entry name" value="PILUS ASSEMBLY CHAPERONE"/>
    <property type="match status" value="1"/>
</dbReference>
<gene>
    <name evidence="3" type="ORF">LEN_0326</name>
</gene>
<organism evidence="3 4">
    <name type="scientific">Lysobacter enzymogenes</name>
    <dbReference type="NCBI Taxonomy" id="69"/>
    <lineage>
        <taxon>Bacteria</taxon>
        <taxon>Pseudomonadati</taxon>
        <taxon>Pseudomonadota</taxon>
        <taxon>Gammaproteobacteria</taxon>
        <taxon>Lysobacterales</taxon>
        <taxon>Lysobacteraceae</taxon>
        <taxon>Lysobacter</taxon>
    </lineage>
</organism>
<name>A0AAU9AH56_LYSEN</name>
<dbReference type="GO" id="GO:0071555">
    <property type="term" value="P:cell wall organization"/>
    <property type="evidence" value="ECO:0007669"/>
    <property type="project" value="InterPro"/>
</dbReference>
<proteinExistence type="predicted"/>
<protein>
    <submittedName>
        <fullName evidence="3">P pilus assembly protein chaperone PapD-like protein</fullName>
    </submittedName>
</protein>
<dbReference type="SUPFAM" id="SSF49354">
    <property type="entry name" value="PapD-like"/>
    <property type="match status" value="1"/>
</dbReference>
<dbReference type="AlphaFoldDB" id="A0AAU9AH56"/>
<feature type="chain" id="PRO_5043762171" evidence="1">
    <location>
        <begin position="33"/>
        <end position="252"/>
    </location>
</feature>
<evidence type="ECO:0000313" key="4">
    <source>
        <dbReference type="Proteomes" id="UP000218824"/>
    </source>
</evidence>
<dbReference type="GeneID" id="83062246"/>
<dbReference type="Gene3D" id="2.60.40.10">
    <property type="entry name" value="Immunoglobulins"/>
    <property type="match status" value="1"/>
</dbReference>
<evidence type="ECO:0000259" key="2">
    <source>
        <dbReference type="Pfam" id="PF00345"/>
    </source>
</evidence>
<evidence type="ECO:0000256" key="1">
    <source>
        <dbReference type="SAM" id="SignalP"/>
    </source>
</evidence>
<reference evidence="3 4" key="1">
    <citation type="journal article" date="2017" name="DNA Res.">
        <title>Complete genome sequence and expression profile of the commercial lytic enzyme producer Lysobacter enzymogenes M497-1.</title>
        <authorList>
            <person name="Takami H."/>
            <person name="Toyoda A."/>
            <person name="Uchiyama I."/>
            <person name="Itoh T."/>
            <person name="Takaki Y."/>
            <person name="Arai W."/>
            <person name="Nishi S."/>
            <person name="Kawai M."/>
            <person name="Shinya K."/>
            <person name="Ikeda H."/>
        </authorList>
    </citation>
    <scope>NUCLEOTIDE SEQUENCE [LARGE SCALE GENOMIC DNA]</scope>
    <source>
        <strain evidence="3 4">M497-1</strain>
    </source>
</reference>
<dbReference type="KEGG" id="lem:LEN_0326"/>
<dbReference type="InterPro" id="IPR050643">
    <property type="entry name" value="Periplasmic_pilus_chap"/>
</dbReference>
<dbReference type="InterPro" id="IPR013783">
    <property type="entry name" value="Ig-like_fold"/>
</dbReference>
<sequence length="252" mass="26821">MGGDRREQIVRGPVARLALSAALAAASAPALAAGLQVTPTSLTLAHDRPADALWLSNTGPATLRAQVRVFRWSQADGQERLDPDPGLAISPPMLELAPGARQLVRVIRLGAPPEREGAYRLIVDELPTAQTPAPPGLQFVLRYSVPVFLAPAGGAAGAPRLRAQFQFEGERPWLAVDNRGDRRAQLADVAFVDAQGRRHPLAPGLLGYALAGQRMRWPLQTAAEPLHGAGELKARINGEPTEQALALDPPAR</sequence>
<dbReference type="Pfam" id="PF00345">
    <property type="entry name" value="PapD_N"/>
    <property type="match status" value="1"/>
</dbReference>
<dbReference type="EMBL" id="AP014940">
    <property type="protein sequence ID" value="BAV95813.1"/>
    <property type="molecule type" value="Genomic_DNA"/>
</dbReference>
<keyword evidence="1" id="KW-0732">Signal</keyword>
<evidence type="ECO:0000313" key="3">
    <source>
        <dbReference type="EMBL" id="BAV95813.1"/>
    </source>
</evidence>
<feature type="domain" description="Pili assembly chaperone N-terminal" evidence="2">
    <location>
        <begin position="34"/>
        <end position="153"/>
    </location>
</feature>
<feature type="signal peptide" evidence="1">
    <location>
        <begin position="1"/>
        <end position="32"/>
    </location>
</feature>
<dbReference type="PANTHER" id="PTHR30251:SF4">
    <property type="entry name" value="SLR1668 PROTEIN"/>
    <property type="match status" value="1"/>
</dbReference>